<dbReference type="Pfam" id="PF00389">
    <property type="entry name" value="2-Hacid_dh"/>
    <property type="match status" value="1"/>
</dbReference>
<dbReference type="InterPro" id="IPR029753">
    <property type="entry name" value="D-isomer_DH_CS"/>
</dbReference>
<name>A0A6N0NXF4_9CREN</name>
<evidence type="ECO:0000313" key="5">
    <source>
        <dbReference type="EMBL" id="QKR00058.1"/>
    </source>
</evidence>
<dbReference type="Proteomes" id="UP000509301">
    <property type="component" value="Chromosome"/>
</dbReference>
<evidence type="ECO:0000256" key="2">
    <source>
        <dbReference type="RuleBase" id="RU003719"/>
    </source>
</evidence>
<dbReference type="GO" id="GO:0030267">
    <property type="term" value="F:glyoxylate reductase (NADPH) activity"/>
    <property type="evidence" value="ECO:0007669"/>
    <property type="project" value="TreeGrafter"/>
</dbReference>
<dbReference type="GO" id="GO:0051287">
    <property type="term" value="F:NAD binding"/>
    <property type="evidence" value="ECO:0007669"/>
    <property type="project" value="InterPro"/>
</dbReference>
<dbReference type="PROSITE" id="PS00671">
    <property type="entry name" value="D_2_HYDROXYACID_DH_3"/>
    <property type="match status" value="1"/>
</dbReference>
<dbReference type="InterPro" id="IPR050223">
    <property type="entry name" value="D-isomer_2-hydroxyacid_DH"/>
</dbReference>
<keyword evidence="1 2" id="KW-0560">Oxidoreductase</keyword>
<dbReference type="GO" id="GO:0005829">
    <property type="term" value="C:cytosol"/>
    <property type="evidence" value="ECO:0007669"/>
    <property type="project" value="TreeGrafter"/>
</dbReference>
<dbReference type="Gene3D" id="3.40.50.720">
    <property type="entry name" value="NAD(P)-binding Rossmann-like Domain"/>
    <property type="match status" value="2"/>
</dbReference>
<dbReference type="InterPro" id="IPR006139">
    <property type="entry name" value="D-isomer_2_OHA_DH_cat_dom"/>
</dbReference>
<sequence>MYKVLITRKLPGKWVHELSQEAEVELWEEDYPPPKSWIISRVADKEGILVTLTERVDREIIDSAKRLKVISTYSVGVDHIDVAYAKERNIKVTYTPEVLTDATADLIFGLLIAVARRIVEGDKVIRAGQWSLPWFPTYMLGKEVNHSTLGILGMGRIGQAVLKRAKGFDMRVIYHSRKRHEVEAEFVDLDTLLRESDFLVVTVDLNKETYHLLDYEKLSKLKRTAFLINASRGAVINQQDLVKILKENKIAGAALDVFEKEPIDKDDPLIQFPNVVLTPHLGSATVETRERMAEIAVKNLILSLKGERPLYEVT</sequence>
<dbReference type="CDD" id="cd05301">
    <property type="entry name" value="GDH"/>
    <property type="match status" value="1"/>
</dbReference>
<reference evidence="5 6" key="1">
    <citation type="submission" date="2020-02" db="EMBL/GenBank/DDBJ databases">
        <title>Comparative genome analysis reveals the metabolism and evolution of the thermophilic archaeal genus Metallosphaera.</title>
        <authorList>
            <person name="Jiang C."/>
        </authorList>
    </citation>
    <scope>NUCLEOTIDE SEQUENCE [LARGE SCALE GENOMIC DNA]</scope>
    <source>
        <strain evidence="5 6">Ric-A</strain>
    </source>
</reference>
<dbReference type="EMBL" id="CP049074">
    <property type="protein sequence ID" value="QKR00058.1"/>
    <property type="molecule type" value="Genomic_DNA"/>
</dbReference>
<evidence type="ECO:0000256" key="1">
    <source>
        <dbReference type="ARBA" id="ARBA00023002"/>
    </source>
</evidence>
<dbReference type="RefSeq" id="WP_174630671.1">
    <property type="nucleotide sequence ID" value="NZ_CP049074.1"/>
</dbReference>
<dbReference type="GeneID" id="55641571"/>
<gene>
    <name evidence="5" type="ORF">GWK48_06435</name>
</gene>
<proteinExistence type="inferred from homology"/>
<feature type="domain" description="D-isomer specific 2-hydroxyacid dehydrogenase NAD-binding" evidence="4">
    <location>
        <begin position="108"/>
        <end position="282"/>
    </location>
</feature>
<dbReference type="PANTHER" id="PTHR10996">
    <property type="entry name" value="2-HYDROXYACID DEHYDROGENASE-RELATED"/>
    <property type="match status" value="1"/>
</dbReference>
<organism evidence="5 6">
    <name type="scientific">Metallosphaera tengchongensis</name>
    <dbReference type="NCBI Taxonomy" id="1532350"/>
    <lineage>
        <taxon>Archaea</taxon>
        <taxon>Thermoproteota</taxon>
        <taxon>Thermoprotei</taxon>
        <taxon>Sulfolobales</taxon>
        <taxon>Sulfolobaceae</taxon>
        <taxon>Metallosphaera</taxon>
    </lineage>
</organism>
<feature type="domain" description="D-isomer specific 2-hydroxyacid dehydrogenase catalytic" evidence="3">
    <location>
        <begin position="4"/>
        <end position="313"/>
    </location>
</feature>
<dbReference type="FunFam" id="3.40.50.720:FF:000462">
    <property type="entry name" value="Glyoxylate reductase (NADP+)"/>
    <property type="match status" value="1"/>
</dbReference>
<dbReference type="InterPro" id="IPR006140">
    <property type="entry name" value="D-isomer_DH_NAD-bd"/>
</dbReference>
<evidence type="ECO:0000313" key="6">
    <source>
        <dbReference type="Proteomes" id="UP000509301"/>
    </source>
</evidence>
<keyword evidence="6" id="KW-1185">Reference proteome</keyword>
<dbReference type="PROSITE" id="PS00065">
    <property type="entry name" value="D_2_HYDROXYACID_DH_1"/>
    <property type="match status" value="1"/>
</dbReference>
<protein>
    <submittedName>
        <fullName evidence="5">D-glycerate dehydrogenase</fullName>
    </submittedName>
</protein>
<dbReference type="GO" id="GO:0016618">
    <property type="term" value="F:hydroxypyruvate reductase [NAD(P)H] activity"/>
    <property type="evidence" value="ECO:0007669"/>
    <property type="project" value="TreeGrafter"/>
</dbReference>
<evidence type="ECO:0000259" key="3">
    <source>
        <dbReference type="Pfam" id="PF00389"/>
    </source>
</evidence>
<evidence type="ECO:0000259" key="4">
    <source>
        <dbReference type="Pfam" id="PF02826"/>
    </source>
</evidence>
<dbReference type="AlphaFoldDB" id="A0A6N0NXF4"/>
<dbReference type="SUPFAM" id="SSF51735">
    <property type="entry name" value="NAD(P)-binding Rossmann-fold domains"/>
    <property type="match status" value="1"/>
</dbReference>
<accession>A0A6N0NXF4</accession>
<dbReference type="KEGG" id="mten:GWK48_06435"/>
<dbReference type="Pfam" id="PF02826">
    <property type="entry name" value="2-Hacid_dh_C"/>
    <property type="match status" value="1"/>
</dbReference>
<comment type="similarity">
    <text evidence="2">Belongs to the D-isomer specific 2-hydroxyacid dehydrogenase family.</text>
</comment>
<dbReference type="PANTHER" id="PTHR10996:SF283">
    <property type="entry name" value="GLYOXYLATE_HYDROXYPYRUVATE REDUCTASE B"/>
    <property type="match status" value="1"/>
</dbReference>
<dbReference type="SUPFAM" id="SSF52283">
    <property type="entry name" value="Formate/glycerate dehydrogenase catalytic domain-like"/>
    <property type="match status" value="1"/>
</dbReference>
<dbReference type="InterPro" id="IPR029752">
    <property type="entry name" value="D-isomer_DH_CS1"/>
</dbReference>
<dbReference type="OrthoDB" id="7437at2157"/>
<dbReference type="InterPro" id="IPR036291">
    <property type="entry name" value="NAD(P)-bd_dom_sf"/>
</dbReference>